<comment type="caution">
    <text evidence="3">The sequence shown here is derived from an EMBL/GenBank/DDBJ whole genome shotgun (WGS) entry which is preliminary data.</text>
</comment>
<dbReference type="InterPro" id="IPR036388">
    <property type="entry name" value="WH-like_DNA-bd_sf"/>
</dbReference>
<keyword evidence="1" id="KW-0238">DNA-binding</keyword>
<dbReference type="CDD" id="cd00090">
    <property type="entry name" value="HTH_ARSR"/>
    <property type="match status" value="1"/>
</dbReference>
<keyword evidence="4" id="KW-1185">Reference proteome</keyword>
<name>A0ABV4YQM2_9BACI</name>
<accession>A0ABV4YQM2</accession>
<organism evidence="3 4">
    <name type="scientific">Neobacillus driksii</name>
    <dbReference type="NCBI Taxonomy" id="3035913"/>
    <lineage>
        <taxon>Bacteria</taxon>
        <taxon>Bacillati</taxon>
        <taxon>Bacillota</taxon>
        <taxon>Bacilli</taxon>
        <taxon>Bacillales</taxon>
        <taxon>Bacillaceae</taxon>
        <taxon>Neobacillus</taxon>
    </lineage>
</organism>
<dbReference type="SMART" id="SM00347">
    <property type="entry name" value="HTH_MARR"/>
    <property type="match status" value="1"/>
</dbReference>
<evidence type="ECO:0000256" key="1">
    <source>
        <dbReference type="ARBA" id="ARBA00023125"/>
    </source>
</evidence>
<dbReference type="InterPro" id="IPR041359">
    <property type="entry name" value="MetOD1"/>
</dbReference>
<reference evidence="3 4" key="1">
    <citation type="submission" date="2024-05" db="EMBL/GenBank/DDBJ databases">
        <authorList>
            <person name="Venkateswaran K."/>
        </authorList>
    </citation>
    <scope>NUCLEOTIDE SEQUENCE [LARGE SCALE GENOMIC DNA]</scope>
    <source>
        <strain evidence="3 4">179-C4-2-HS</strain>
    </source>
</reference>
<dbReference type="Gene3D" id="1.10.10.10">
    <property type="entry name" value="Winged helix-like DNA-binding domain superfamily/Winged helix DNA-binding domain"/>
    <property type="match status" value="1"/>
</dbReference>
<dbReference type="InterPro" id="IPR011991">
    <property type="entry name" value="ArsR-like_HTH"/>
</dbReference>
<dbReference type="Proteomes" id="UP001241748">
    <property type="component" value="Unassembled WGS sequence"/>
</dbReference>
<evidence type="ECO:0000313" key="4">
    <source>
        <dbReference type="Proteomes" id="UP001241748"/>
    </source>
</evidence>
<dbReference type="Pfam" id="PF18546">
    <property type="entry name" value="MetOD1"/>
    <property type="match status" value="1"/>
</dbReference>
<proteinExistence type="predicted"/>
<evidence type="ECO:0000259" key="2">
    <source>
        <dbReference type="SMART" id="SM00347"/>
    </source>
</evidence>
<dbReference type="InterPro" id="IPR000835">
    <property type="entry name" value="HTH_MarR-typ"/>
</dbReference>
<dbReference type="SUPFAM" id="SSF46785">
    <property type="entry name" value="Winged helix' DNA-binding domain"/>
    <property type="match status" value="1"/>
</dbReference>
<dbReference type="Pfam" id="PF13412">
    <property type="entry name" value="HTH_24"/>
    <property type="match status" value="1"/>
</dbReference>
<dbReference type="EMBL" id="JAROBZ020000001">
    <property type="protein sequence ID" value="MFB3167159.1"/>
    <property type="molecule type" value="Genomic_DNA"/>
</dbReference>
<protein>
    <submittedName>
        <fullName evidence="3">Winged helix-turn-helix transcriptional regulator</fullName>
    </submittedName>
</protein>
<feature type="domain" description="HTH marR-type" evidence="2">
    <location>
        <begin position="2"/>
        <end position="105"/>
    </location>
</feature>
<evidence type="ECO:0000313" key="3">
    <source>
        <dbReference type="EMBL" id="MFB3167159.1"/>
    </source>
</evidence>
<dbReference type="InterPro" id="IPR036390">
    <property type="entry name" value="WH_DNA-bd_sf"/>
</dbReference>
<gene>
    <name evidence="3" type="ORF">P5G62_008550</name>
</gene>
<dbReference type="RefSeq" id="WP_306076824.1">
    <property type="nucleotide sequence ID" value="NZ_JAROBZ020000001.1"/>
</dbReference>
<sequence>MMSFRVDQMSEPRRRIIQFIKNNGSSSMSELASFLDISGEGVRQHLLQLEKEGWVTRHSENNGVGRPVLQYRLTTAGEHLFEKNYDHLTIEVLDTLANSLGEEAVKHLLSAMIESRIVQWEPKLKGLPTDERLNVLKDFYKKDDSFMEIENKNHTYSLIERNCPFHNVALQRPILCSVSVSVLTHLLGCTVKREKRLQNGDGCCVFQVLLDEPVGENTPRVIIEDE</sequence>